<name>A0AAP0BRS6_9ASPA</name>
<accession>A0AAP0BRS6</accession>
<feature type="region of interest" description="Disordered" evidence="1">
    <location>
        <begin position="181"/>
        <end position="288"/>
    </location>
</feature>
<dbReference type="AlphaFoldDB" id="A0AAP0BRS6"/>
<evidence type="ECO:0000313" key="2">
    <source>
        <dbReference type="EMBL" id="KAK8948459.1"/>
    </source>
</evidence>
<gene>
    <name evidence="2" type="ORF">KSP39_PZI005514</name>
</gene>
<feature type="compositionally biased region" description="Basic and acidic residues" evidence="1">
    <location>
        <begin position="200"/>
        <end position="210"/>
    </location>
</feature>
<feature type="compositionally biased region" description="Basic and acidic residues" evidence="1">
    <location>
        <begin position="34"/>
        <end position="56"/>
    </location>
</feature>
<reference evidence="2 3" key="1">
    <citation type="journal article" date="2022" name="Nat. Plants">
        <title>Genomes of leafy and leafless Platanthera orchids illuminate the evolution of mycoheterotrophy.</title>
        <authorList>
            <person name="Li M.H."/>
            <person name="Liu K.W."/>
            <person name="Li Z."/>
            <person name="Lu H.C."/>
            <person name="Ye Q.L."/>
            <person name="Zhang D."/>
            <person name="Wang J.Y."/>
            <person name="Li Y.F."/>
            <person name="Zhong Z.M."/>
            <person name="Liu X."/>
            <person name="Yu X."/>
            <person name="Liu D.K."/>
            <person name="Tu X.D."/>
            <person name="Liu B."/>
            <person name="Hao Y."/>
            <person name="Liao X.Y."/>
            <person name="Jiang Y.T."/>
            <person name="Sun W.H."/>
            <person name="Chen J."/>
            <person name="Chen Y.Q."/>
            <person name="Ai Y."/>
            <person name="Zhai J.W."/>
            <person name="Wu S.S."/>
            <person name="Zhou Z."/>
            <person name="Hsiao Y.Y."/>
            <person name="Wu W.L."/>
            <person name="Chen Y.Y."/>
            <person name="Lin Y.F."/>
            <person name="Hsu J.L."/>
            <person name="Li C.Y."/>
            <person name="Wang Z.W."/>
            <person name="Zhao X."/>
            <person name="Zhong W.Y."/>
            <person name="Ma X.K."/>
            <person name="Ma L."/>
            <person name="Huang J."/>
            <person name="Chen G.Z."/>
            <person name="Huang M.Z."/>
            <person name="Huang L."/>
            <person name="Peng D.H."/>
            <person name="Luo Y.B."/>
            <person name="Zou S.Q."/>
            <person name="Chen S.P."/>
            <person name="Lan S."/>
            <person name="Tsai W.C."/>
            <person name="Van de Peer Y."/>
            <person name="Liu Z.J."/>
        </authorList>
    </citation>
    <scope>NUCLEOTIDE SEQUENCE [LARGE SCALE GENOMIC DNA]</scope>
    <source>
        <strain evidence="2">Lor287</strain>
    </source>
</reference>
<feature type="compositionally biased region" description="Basic and acidic residues" evidence="1">
    <location>
        <begin position="152"/>
        <end position="164"/>
    </location>
</feature>
<evidence type="ECO:0000256" key="1">
    <source>
        <dbReference type="SAM" id="MobiDB-lite"/>
    </source>
</evidence>
<dbReference type="PANTHER" id="PTHR31365:SF4">
    <property type="entry name" value="OS05G0179800 PROTEIN"/>
    <property type="match status" value="1"/>
</dbReference>
<dbReference type="Proteomes" id="UP001418222">
    <property type="component" value="Unassembled WGS sequence"/>
</dbReference>
<feature type="region of interest" description="Disordered" evidence="1">
    <location>
        <begin position="27"/>
        <end position="164"/>
    </location>
</feature>
<evidence type="ECO:0000313" key="3">
    <source>
        <dbReference type="Proteomes" id="UP001418222"/>
    </source>
</evidence>
<protein>
    <submittedName>
        <fullName evidence="2">Uncharacterized protein</fullName>
    </submittedName>
</protein>
<keyword evidence="3" id="KW-1185">Reference proteome</keyword>
<feature type="compositionally biased region" description="Basic residues" evidence="1">
    <location>
        <begin position="261"/>
        <end position="273"/>
    </location>
</feature>
<sequence>MVGGGIRRDDAAPGISSKNVFAALETLKKKKKSSDKDRKGSSKSKESSKAQGKEPEAPQEFWVPAPLNKSWADVDDDDDDYYKSVPVLPGWETTEEQQKDSLAPAEEESESEDDGLEDGDDDIEEEAEQEHDAPLPVELIMNKPAAAPVASKDPERQLSKKELKKKELDELDALLAEFAVTSKDEKTAAQSEDNAAIQEKNPDEQIKELDSENPAAPAESKTSKKKKGKKEKSSKDVNGSDGAAVPKAVEEPAAEVDLKEKLKKIASTKKKKSGKEMDAASKIASTEAAARSAKLAAAKKKEKSNYNQQPVR</sequence>
<feature type="compositionally biased region" description="Acidic residues" evidence="1">
    <location>
        <begin position="105"/>
        <end position="129"/>
    </location>
</feature>
<organism evidence="2 3">
    <name type="scientific">Platanthera zijinensis</name>
    <dbReference type="NCBI Taxonomy" id="2320716"/>
    <lineage>
        <taxon>Eukaryota</taxon>
        <taxon>Viridiplantae</taxon>
        <taxon>Streptophyta</taxon>
        <taxon>Embryophyta</taxon>
        <taxon>Tracheophyta</taxon>
        <taxon>Spermatophyta</taxon>
        <taxon>Magnoliopsida</taxon>
        <taxon>Liliopsida</taxon>
        <taxon>Asparagales</taxon>
        <taxon>Orchidaceae</taxon>
        <taxon>Orchidoideae</taxon>
        <taxon>Orchideae</taxon>
        <taxon>Orchidinae</taxon>
        <taxon>Platanthera</taxon>
    </lineage>
</organism>
<proteinExistence type="predicted"/>
<dbReference type="EMBL" id="JBBWWQ010000004">
    <property type="protein sequence ID" value="KAK8948459.1"/>
    <property type="molecule type" value="Genomic_DNA"/>
</dbReference>
<dbReference type="PANTHER" id="PTHR31365">
    <property type="entry name" value="EXPRESSED PROTEIN"/>
    <property type="match status" value="1"/>
</dbReference>
<feature type="compositionally biased region" description="Basic residues" evidence="1">
    <location>
        <begin position="223"/>
        <end position="232"/>
    </location>
</feature>
<comment type="caution">
    <text evidence="2">The sequence shown here is derived from an EMBL/GenBank/DDBJ whole genome shotgun (WGS) entry which is preliminary data.</text>
</comment>